<evidence type="ECO:0000313" key="4">
    <source>
        <dbReference type="Proteomes" id="UP000027238"/>
    </source>
</evidence>
<feature type="chain" id="PRO_5001630450" evidence="2">
    <location>
        <begin position="30"/>
        <end position="337"/>
    </location>
</feature>
<gene>
    <name evidence="3" type="ORF">CSUB01_01496</name>
</gene>
<dbReference type="EMBL" id="JMSE01000826">
    <property type="protein sequence ID" value="KDN67296.1"/>
    <property type="molecule type" value="Genomic_DNA"/>
</dbReference>
<feature type="compositionally biased region" description="Polar residues" evidence="1">
    <location>
        <begin position="73"/>
        <end position="83"/>
    </location>
</feature>
<dbReference type="InterPro" id="IPR029063">
    <property type="entry name" value="SAM-dependent_MTases_sf"/>
</dbReference>
<keyword evidence="4" id="KW-1185">Reference proteome</keyword>
<evidence type="ECO:0000256" key="1">
    <source>
        <dbReference type="SAM" id="MobiDB-lite"/>
    </source>
</evidence>
<proteinExistence type="predicted"/>
<accession>A0A066XNJ2</accession>
<feature type="compositionally biased region" description="Basic and acidic residues" evidence="1">
    <location>
        <begin position="107"/>
        <end position="117"/>
    </location>
</feature>
<dbReference type="AlphaFoldDB" id="A0A066XNJ2"/>
<evidence type="ECO:0000313" key="3">
    <source>
        <dbReference type="EMBL" id="KDN67296.1"/>
    </source>
</evidence>
<dbReference type="eggNOG" id="ENOG502S4RI">
    <property type="taxonomic scope" value="Eukaryota"/>
</dbReference>
<reference evidence="4" key="1">
    <citation type="journal article" date="2014" name="Genome Announc.">
        <title>Draft genome sequence of Colletotrichum sublineola, a destructive pathogen of cultivated sorghum.</title>
        <authorList>
            <person name="Baroncelli R."/>
            <person name="Sanz-Martin J.M."/>
            <person name="Rech G.E."/>
            <person name="Sukno S.A."/>
            <person name="Thon M.R."/>
        </authorList>
    </citation>
    <scope>NUCLEOTIDE SEQUENCE [LARGE SCALE GENOMIC DNA]</scope>
    <source>
        <strain evidence="4">TX430BB</strain>
    </source>
</reference>
<feature type="compositionally biased region" description="Basic and acidic residues" evidence="1">
    <location>
        <begin position="84"/>
        <end position="94"/>
    </location>
</feature>
<keyword evidence="2" id="KW-0732">Signal</keyword>
<dbReference type="Proteomes" id="UP000027238">
    <property type="component" value="Unassembled WGS sequence"/>
</dbReference>
<dbReference type="Gene3D" id="3.40.50.150">
    <property type="entry name" value="Vaccinia Virus protein VP39"/>
    <property type="match status" value="1"/>
</dbReference>
<sequence>MIQNPRYIPVLLIGAIVLLLLTTLHMSGGKAPEVLAPIDQWSNPSRYDGQEETQPDFQHDEPPDSEHDMPPDVQNTQQGVQYDTQHDAQYDEPHGSTPAAAPAFDKPIPDDKNHDKRPTFTDMALKYNSDKVTTHNYGFLYEKYLAQFRDESVKMIELGLGCGMPNGTGASYLIWTTYFPKLQINIVEYDEPCGSAWAAKNPEAVIFYGNQSSVPFLHHVGVEVTSDTRLVDIIVDEGGHTMDQQTASLRELWSYLRPGGVYFAENLQTSFVDDDGGDSTRTSLGKKTFIRWIHELVDDMTSSPQGIPAKNAWSSEIASIDCMAEMCVLTKKDKNAR</sequence>
<evidence type="ECO:0000256" key="2">
    <source>
        <dbReference type="SAM" id="SignalP"/>
    </source>
</evidence>
<organism evidence="3 4">
    <name type="scientific">Colletotrichum sublineola</name>
    <name type="common">Sorghum anthracnose fungus</name>
    <dbReference type="NCBI Taxonomy" id="1173701"/>
    <lineage>
        <taxon>Eukaryota</taxon>
        <taxon>Fungi</taxon>
        <taxon>Dikarya</taxon>
        <taxon>Ascomycota</taxon>
        <taxon>Pezizomycotina</taxon>
        <taxon>Sordariomycetes</taxon>
        <taxon>Hypocreomycetidae</taxon>
        <taxon>Glomerellales</taxon>
        <taxon>Glomerellaceae</taxon>
        <taxon>Colletotrichum</taxon>
        <taxon>Colletotrichum graminicola species complex</taxon>
    </lineage>
</organism>
<feature type="compositionally biased region" description="Basic and acidic residues" evidence="1">
    <location>
        <begin position="57"/>
        <end position="70"/>
    </location>
</feature>
<comment type="caution">
    <text evidence="3">The sequence shown here is derived from an EMBL/GenBank/DDBJ whole genome shotgun (WGS) entry which is preliminary data.</text>
</comment>
<feature type="region of interest" description="Disordered" evidence="1">
    <location>
        <begin position="41"/>
        <end position="117"/>
    </location>
</feature>
<dbReference type="STRING" id="1173701.A0A066XNJ2"/>
<dbReference type="SUPFAM" id="SSF53335">
    <property type="entry name" value="S-adenosyl-L-methionine-dependent methyltransferases"/>
    <property type="match status" value="1"/>
</dbReference>
<dbReference type="OrthoDB" id="407477at2759"/>
<dbReference type="OMA" id="YYTWLEY"/>
<feature type="signal peptide" evidence="2">
    <location>
        <begin position="1"/>
        <end position="29"/>
    </location>
</feature>
<dbReference type="HOGENOM" id="CLU_077191_1_0_1"/>
<protein>
    <submittedName>
        <fullName evidence="3">Putative hard-surface induced protein 5</fullName>
    </submittedName>
</protein>
<name>A0A066XNJ2_COLSU</name>